<comment type="caution">
    <text evidence="2">The sequence shown here is derived from an EMBL/GenBank/DDBJ whole genome shotgun (WGS) entry which is preliminary data.</text>
</comment>
<dbReference type="OrthoDB" id="7479758at2759"/>
<sequence length="144" mass="15911">MFIDEGAICDGNGLTDIGPLNRNPTQEAIHVREAFKIILQWDKIDRAVYGPRGVKAPKANTCVIISRSERSYCLCFGGTNHHSHSTVSVDLHAECVSTVQQHGSDSKKIDSLKKPSNDDGRSIPCWITTNVSGAEELRKYSNRQ</sequence>
<evidence type="ECO:0000256" key="1">
    <source>
        <dbReference type="SAM" id="MobiDB-lite"/>
    </source>
</evidence>
<keyword evidence="3" id="KW-1185">Reference proteome</keyword>
<accession>A0A4C1ZFN6</accession>
<evidence type="ECO:0000313" key="2">
    <source>
        <dbReference type="EMBL" id="GBP87346.1"/>
    </source>
</evidence>
<protein>
    <submittedName>
        <fullName evidence="2">Uncharacterized protein</fullName>
    </submittedName>
</protein>
<gene>
    <name evidence="2" type="ORF">EVAR_17491_1</name>
</gene>
<dbReference type="EMBL" id="BGZK01001853">
    <property type="protein sequence ID" value="GBP87346.1"/>
    <property type="molecule type" value="Genomic_DNA"/>
</dbReference>
<feature type="region of interest" description="Disordered" evidence="1">
    <location>
        <begin position="101"/>
        <end position="121"/>
    </location>
</feature>
<evidence type="ECO:0000313" key="3">
    <source>
        <dbReference type="Proteomes" id="UP000299102"/>
    </source>
</evidence>
<feature type="compositionally biased region" description="Basic and acidic residues" evidence="1">
    <location>
        <begin position="104"/>
        <end position="121"/>
    </location>
</feature>
<dbReference type="AlphaFoldDB" id="A0A4C1ZFN6"/>
<organism evidence="2 3">
    <name type="scientific">Eumeta variegata</name>
    <name type="common">Bagworm moth</name>
    <name type="synonym">Eumeta japonica</name>
    <dbReference type="NCBI Taxonomy" id="151549"/>
    <lineage>
        <taxon>Eukaryota</taxon>
        <taxon>Metazoa</taxon>
        <taxon>Ecdysozoa</taxon>
        <taxon>Arthropoda</taxon>
        <taxon>Hexapoda</taxon>
        <taxon>Insecta</taxon>
        <taxon>Pterygota</taxon>
        <taxon>Neoptera</taxon>
        <taxon>Endopterygota</taxon>
        <taxon>Lepidoptera</taxon>
        <taxon>Glossata</taxon>
        <taxon>Ditrysia</taxon>
        <taxon>Tineoidea</taxon>
        <taxon>Psychidae</taxon>
        <taxon>Oiketicinae</taxon>
        <taxon>Eumeta</taxon>
    </lineage>
</organism>
<dbReference type="Proteomes" id="UP000299102">
    <property type="component" value="Unassembled WGS sequence"/>
</dbReference>
<name>A0A4C1ZFN6_EUMVA</name>
<reference evidence="2 3" key="1">
    <citation type="journal article" date="2019" name="Commun. Biol.">
        <title>The bagworm genome reveals a unique fibroin gene that provides high tensile strength.</title>
        <authorList>
            <person name="Kono N."/>
            <person name="Nakamura H."/>
            <person name="Ohtoshi R."/>
            <person name="Tomita M."/>
            <person name="Numata K."/>
            <person name="Arakawa K."/>
        </authorList>
    </citation>
    <scope>NUCLEOTIDE SEQUENCE [LARGE SCALE GENOMIC DNA]</scope>
</reference>
<proteinExistence type="predicted"/>